<evidence type="ECO:0000313" key="5">
    <source>
        <dbReference type="EMBL" id="OTP27365.1"/>
    </source>
</evidence>
<reference evidence="5 9" key="2">
    <citation type="submission" date="2017-05" db="EMBL/GenBank/DDBJ databases">
        <title>The Genome Sequence of Enterococcus mundtii 6B1_DIV0119.</title>
        <authorList>
            <consortium name="The Broad Institute Genomics Platform"/>
            <consortium name="The Broad Institute Genomic Center for Infectious Diseases"/>
            <person name="Earl A."/>
            <person name="Manson A."/>
            <person name="Schwartman J."/>
            <person name="Gilmore M."/>
            <person name="Abouelleil A."/>
            <person name="Cao P."/>
            <person name="Chapman S."/>
            <person name="Cusick C."/>
            <person name="Shea T."/>
            <person name="Young S."/>
            <person name="Neafsey D."/>
            <person name="Nusbaum C."/>
            <person name="Birren B."/>
        </authorList>
    </citation>
    <scope>NUCLEOTIDE SEQUENCE [LARGE SCALE GENOMIC DNA]</scope>
    <source>
        <strain evidence="5 9">6B1_DIV0119</strain>
    </source>
</reference>
<dbReference type="STRING" id="53346.A5802_001100"/>
<evidence type="ECO:0000313" key="13">
    <source>
        <dbReference type="Proteomes" id="UP000557857"/>
    </source>
</evidence>
<evidence type="ECO:0000313" key="2">
    <source>
        <dbReference type="EMBL" id="GEL79019.1"/>
    </source>
</evidence>
<evidence type="ECO:0000313" key="6">
    <source>
        <dbReference type="EMBL" id="PQF19807.1"/>
    </source>
</evidence>
<dbReference type="EMBL" id="JABCAG010000009">
    <property type="protein sequence ID" value="NMP57801.1"/>
    <property type="molecule type" value="Genomic_DNA"/>
</dbReference>
<dbReference type="EMBL" id="NGMS01000001">
    <property type="protein sequence ID" value="OTP27365.1"/>
    <property type="molecule type" value="Genomic_DNA"/>
</dbReference>
<evidence type="ECO:0000313" key="12">
    <source>
        <dbReference type="Proteomes" id="UP000321175"/>
    </source>
</evidence>
<dbReference type="Proteomes" id="UP000195024">
    <property type="component" value="Unassembled WGS sequence"/>
</dbReference>
<dbReference type="EMBL" id="PYGR01000100">
    <property type="protein sequence ID" value="PTO34095.1"/>
    <property type="molecule type" value="Genomic_DNA"/>
</dbReference>
<comment type="caution">
    <text evidence="4">The sequence shown here is derived from an EMBL/GenBank/DDBJ whole genome shotgun (WGS) entry which is preliminary data.</text>
</comment>
<evidence type="ECO:0000313" key="11">
    <source>
        <dbReference type="Proteomes" id="UP000244022"/>
    </source>
</evidence>
<dbReference type="NCBIfam" id="TIGR04223">
    <property type="entry name" value="quorum_AgrD"/>
    <property type="match status" value="1"/>
</dbReference>
<evidence type="ECO:0000313" key="7">
    <source>
        <dbReference type="EMBL" id="PTO34095.1"/>
    </source>
</evidence>
<dbReference type="RefSeq" id="WP_010735382.1">
    <property type="nucleotide sequence ID" value="NZ_BJWA01000001.1"/>
</dbReference>
<reference evidence="6 10" key="3">
    <citation type="journal article" date="2018" name="Pathog. Dis.">
        <title>Whole-genome sequencing based characterization of antimicrobial resistance in Enterococcus.</title>
        <authorList>
            <person name="Tyson G."/>
        </authorList>
    </citation>
    <scope>NUCLEOTIDE SEQUENCE [LARGE SCALE GENOMIC DNA]</scope>
    <source>
        <strain evidence="6 10">CVM N55263</strain>
    </source>
</reference>
<keyword evidence="12" id="KW-1185">Reference proteome</keyword>
<organism evidence="4 8">
    <name type="scientific">Enterococcus mundtii</name>
    <dbReference type="NCBI Taxonomy" id="53346"/>
    <lineage>
        <taxon>Bacteria</taxon>
        <taxon>Bacillati</taxon>
        <taxon>Bacillota</taxon>
        <taxon>Bacilli</taxon>
        <taxon>Lactobacillales</taxon>
        <taxon>Enterococcaceae</taxon>
        <taxon>Enterococcus</taxon>
    </lineage>
</organism>
<reference evidence="4 8" key="1">
    <citation type="submission" date="2016-12" db="EMBL/GenBank/DDBJ databases">
        <authorList>
            <person name="Song W.-J."/>
            <person name="Kurnit D.M."/>
        </authorList>
    </citation>
    <scope>NUCLEOTIDE SEQUENCE [LARGE SCALE GENOMIC DNA]</scope>
    <source>
        <strain evidence="4 8">CGB1038-1_S1</strain>
    </source>
</reference>
<dbReference type="EMBL" id="BJWA01000001">
    <property type="protein sequence ID" value="GEL79019.1"/>
    <property type="molecule type" value="Genomic_DNA"/>
</dbReference>
<protein>
    <submittedName>
        <fullName evidence="4">Cyclic lactone autoinducer peptide</fullName>
    </submittedName>
</protein>
<evidence type="ECO:0000313" key="10">
    <source>
        <dbReference type="Proteomes" id="UP000237934"/>
    </source>
</evidence>
<dbReference type="AlphaFoldDB" id="A0A1A6G6Y7"/>
<reference evidence="2 12" key="5">
    <citation type="submission" date="2019-07" db="EMBL/GenBank/DDBJ databases">
        <title>Whole genome shotgun sequence of Enterococcus mundtii NBRC 100490.</title>
        <authorList>
            <person name="Hosoyama A."/>
            <person name="Uohara A."/>
            <person name="Ohji S."/>
            <person name="Ichikawa N."/>
        </authorList>
    </citation>
    <scope>NUCLEOTIDE SEQUENCE [LARGE SCALE GENOMIC DNA]</scope>
    <source>
        <strain evidence="2 12">NBRC 100490</strain>
    </source>
</reference>
<evidence type="ECO:0000313" key="8">
    <source>
        <dbReference type="Proteomes" id="UP000189299"/>
    </source>
</evidence>
<dbReference type="OrthoDB" id="2194368at2"/>
<evidence type="ECO:0000313" key="9">
    <source>
        <dbReference type="Proteomes" id="UP000195024"/>
    </source>
</evidence>
<dbReference type="EMBL" id="MSTR01000003">
    <property type="protein sequence ID" value="ONN43995.1"/>
    <property type="molecule type" value="Genomic_DNA"/>
</dbReference>
<accession>A0A1A6G6Y7</accession>
<keyword evidence="1" id="KW-0812">Transmembrane</keyword>
<reference evidence="3 13" key="6">
    <citation type="submission" date="2020-04" db="EMBL/GenBank/DDBJ databases">
        <authorList>
            <person name="Abaymova A."/>
            <person name="Teymurazov M."/>
            <person name="Tazyna O."/>
            <person name="Chatushin Y."/>
            <person name="Svetoch E."/>
            <person name="Pereligyn V."/>
            <person name="Pohylenko V."/>
            <person name="Platonov M."/>
            <person name="Kartsev N."/>
            <person name="Skryabin Y."/>
            <person name="Sizova A."/>
            <person name="Solomentsev V."/>
            <person name="Kislichkina A."/>
            <person name="Bogun A."/>
        </authorList>
    </citation>
    <scope>NUCLEOTIDE SEQUENCE [LARGE SCALE GENOMIC DNA]</scope>
    <source>
        <strain evidence="3">SCPM-O-B-8398</strain>
        <strain evidence="13">SCPM-O-B-8398 (E28)</strain>
    </source>
</reference>
<feature type="transmembrane region" description="Helical" evidence="1">
    <location>
        <begin position="12"/>
        <end position="40"/>
    </location>
</feature>
<reference evidence="7 11" key="4">
    <citation type="submission" date="2018-03" db="EMBL/GenBank/DDBJ databases">
        <title>Draft genome sequences of four Enterococcus mundtii strains isolated from beef slaughterhouses in Kenya.</title>
        <authorList>
            <person name="Wambui J."/>
            <person name="Stevens M."/>
            <person name="Njage P."/>
            <person name="Stephan R."/>
            <person name="Tasara T."/>
        </authorList>
    </citation>
    <scope>NUCLEOTIDE SEQUENCE [LARGE SCALE GENOMIC DNA]</scope>
    <source>
        <strain evidence="7 11">H18-EM</strain>
    </source>
</reference>
<evidence type="ECO:0000313" key="4">
    <source>
        <dbReference type="EMBL" id="ONN43995.1"/>
    </source>
</evidence>
<evidence type="ECO:0000313" key="3">
    <source>
        <dbReference type="EMBL" id="NMP57801.1"/>
    </source>
</evidence>
<dbReference type="Proteomes" id="UP000557857">
    <property type="component" value="Unassembled WGS sequence"/>
</dbReference>
<dbReference type="Proteomes" id="UP000189299">
    <property type="component" value="Unassembled WGS sequence"/>
</dbReference>
<dbReference type="Proteomes" id="UP000237934">
    <property type="component" value="Unassembled WGS sequence"/>
</dbReference>
<gene>
    <name evidence="5" type="ORF">A5802_001100</name>
    <name evidence="4" type="ORF">BTN92_03925</name>
    <name evidence="7" type="ORF">C6N14_13905</name>
    <name evidence="6" type="ORF">CUS89_15690</name>
    <name evidence="2" type="ORF">EMU01_01630</name>
    <name evidence="3" type="ORF">HI921_04845</name>
</gene>
<dbReference type="InterPro" id="IPR009229">
    <property type="entry name" value="AgrD"/>
</dbReference>
<keyword evidence="1" id="KW-1133">Transmembrane helix</keyword>
<proteinExistence type="predicted"/>
<name>A0A1A6G6Y7_ENTMU</name>
<keyword evidence="1" id="KW-0472">Membrane</keyword>
<sequence length="54" mass="6001">MLTSLKTKKLQMMQVISTMAIAIATYAMGTIGADCTFVIYEPKMPEALKNEMNK</sequence>
<evidence type="ECO:0000256" key="1">
    <source>
        <dbReference type="SAM" id="Phobius"/>
    </source>
</evidence>
<dbReference type="Proteomes" id="UP000244022">
    <property type="component" value="Unassembled WGS sequence"/>
</dbReference>
<dbReference type="Proteomes" id="UP000321175">
    <property type="component" value="Unassembled WGS sequence"/>
</dbReference>
<dbReference type="EMBL" id="PUAP01000064">
    <property type="protein sequence ID" value="PQF19807.1"/>
    <property type="molecule type" value="Genomic_DNA"/>
</dbReference>
<dbReference type="GeneID" id="60999383"/>